<dbReference type="GO" id="GO:0046047">
    <property type="term" value="P:TTP catabolic process"/>
    <property type="evidence" value="ECO:0007669"/>
    <property type="project" value="TreeGrafter"/>
</dbReference>
<feature type="domain" description="Tetrapyrrole methylase" evidence="1">
    <location>
        <begin position="1"/>
        <end position="201"/>
    </location>
</feature>
<evidence type="ECO:0000313" key="4">
    <source>
        <dbReference type="Proteomes" id="UP000579136"/>
    </source>
</evidence>
<dbReference type="GO" id="GO:0008168">
    <property type="term" value="F:methyltransferase activity"/>
    <property type="evidence" value="ECO:0007669"/>
    <property type="project" value="UniProtKB-KW"/>
</dbReference>
<evidence type="ECO:0000313" key="3">
    <source>
        <dbReference type="EMBL" id="MBB5176628.1"/>
    </source>
</evidence>
<dbReference type="InterPro" id="IPR004518">
    <property type="entry name" value="MazG-like_dom"/>
</dbReference>
<dbReference type="FunFam" id="1.10.287.1080:FF:000001">
    <property type="entry name" value="Nucleoside triphosphate pyrophosphohydrolase"/>
    <property type="match status" value="1"/>
</dbReference>
<keyword evidence="4" id="KW-1185">Reference proteome</keyword>
<dbReference type="Gene3D" id="1.10.287.1080">
    <property type="entry name" value="MazG-like"/>
    <property type="match status" value="1"/>
</dbReference>
<organism evidence="3 4">
    <name type="scientific">Nosocomiicoccus ampullae</name>
    <dbReference type="NCBI Taxonomy" id="489910"/>
    <lineage>
        <taxon>Bacteria</taxon>
        <taxon>Bacillati</taxon>
        <taxon>Bacillota</taxon>
        <taxon>Bacilli</taxon>
        <taxon>Bacillales</taxon>
        <taxon>Staphylococcaceae</taxon>
        <taxon>Nosocomiicoccus</taxon>
    </lineage>
</organism>
<dbReference type="GO" id="GO:0047429">
    <property type="term" value="F:nucleoside triphosphate diphosphatase activity"/>
    <property type="evidence" value="ECO:0007669"/>
    <property type="project" value="TreeGrafter"/>
</dbReference>
<gene>
    <name evidence="3" type="ORF">HNQ45_001516</name>
</gene>
<dbReference type="InterPro" id="IPR035996">
    <property type="entry name" value="4pyrrol_Methylase_sf"/>
</dbReference>
<keyword evidence="3" id="KW-0489">Methyltransferase</keyword>
<keyword evidence="3" id="KW-0808">Transferase</keyword>
<reference evidence="3 4" key="1">
    <citation type="submission" date="2020-08" db="EMBL/GenBank/DDBJ databases">
        <title>Genomic Encyclopedia of Type Strains, Phase IV (KMG-IV): sequencing the most valuable type-strain genomes for metagenomic binning, comparative biology and taxonomic classification.</title>
        <authorList>
            <person name="Goeker M."/>
        </authorList>
    </citation>
    <scope>NUCLEOTIDE SEQUENCE [LARGE SCALE GENOMIC DNA]</scope>
    <source>
        <strain evidence="3 4">DSM 19163</strain>
    </source>
</reference>
<dbReference type="SUPFAM" id="SSF101386">
    <property type="entry name" value="all-alpha NTP pyrophosphatases"/>
    <property type="match status" value="1"/>
</dbReference>
<comment type="caution">
    <text evidence="3">The sequence shown here is derived from an EMBL/GenBank/DDBJ whole genome shotgun (WGS) entry which is preliminary data.</text>
</comment>
<dbReference type="GO" id="GO:0006203">
    <property type="term" value="P:dGTP catabolic process"/>
    <property type="evidence" value="ECO:0007669"/>
    <property type="project" value="TreeGrafter"/>
</dbReference>
<dbReference type="InterPro" id="IPR035013">
    <property type="entry name" value="YabN_N"/>
</dbReference>
<accession>A0A9Q2D0E1</accession>
<dbReference type="GO" id="GO:0046081">
    <property type="term" value="P:dUTP catabolic process"/>
    <property type="evidence" value="ECO:0007669"/>
    <property type="project" value="TreeGrafter"/>
</dbReference>
<dbReference type="PANTHER" id="PTHR30522">
    <property type="entry name" value="NUCLEOSIDE TRIPHOSPHATE PYROPHOSPHOHYDROLASE"/>
    <property type="match status" value="1"/>
</dbReference>
<dbReference type="EMBL" id="JACHHF010000010">
    <property type="protein sequence ID" value="MBB5176628.1"/>
    <property type="molecule type" value="Genomic_DNA"/>
</dbReference>
<dbReference type="InterPro" id="IPR014777">
    <property type="entry name" value="4pyrrole_Mease_sub1"/>
</dbReference>
<evidence type="ECO:0000259" key="1">
    <source>
        <dbReference type="Pfam" id="PF00590"/>
    </source>
</evidence>
<dbReference type="GO" id="GO:0046076">
    <property type="term" value="P:dTTP catabolic process"/>
    <property type="evidence" value="ECO:0007669"/>
    <property type="project" value="TreeGrafter"/>
</dbReference>
<name>A0A9Q2D0E1_9STAP</name>
<proteinExistence type="predicted"/>
<feature type="domain" description="NTP pyrophosphohydrolase MazG-like" evidence="2">
    <location>
        <begin position="250"/>
        <end position="323"/>
    </location>
</feature>
<dbReference type="InterPro" id="IPR000878">
    <property type="entry name" value="4pyrrol_Mease"/>
</dbReference>
<dbReference type="AlphaFoldDB" id="A0A9Q2D0E1"/>
<dbReference type="GO" id="GO:0046061">
    <property type="term" value="P:dATP catabolic process"/>
    <property type="evidence" value="ECO:0007669"/>
    <property type="project" value="TreeGrafter"/>
</dbReference>
<dbReference type="SUPFAM" id="SSF53790">
    <property type="entry name" value="Tetrapyrrole methylase"/>
    <property type="match status" value="1"/>
</dbReference>
<dbReference type="InterPro" id="IPR048015">
    <property type="entry name" value="NTP-PPase_MazG-like_N"/>
</dbReference>
<dbReference type="GO" id="GO:0006950">
    <property type="term" value="P:response to stress"/>
    <property type="evidence" value="ECO:0007669"/>
    <property type="project" value="UniProtKB-ARBA"/>
</dbReference>
<dbReference type="InterPro" id="IPR011551">
    <property type="entry name" value="NTP_PyrPHydrolase_MazG"/>
</dbReference>
<dbReference type="Gene3D" id="3.40.1010.10">
    <property type="entry name" value="Cobalt-precorrin-4 Transmethylase, Domain 1"/>
    <property type="match status" value="1"/>
</dbReference>
<dbReference type="CDD" id="cd11723">
    <property type="entry name" value="YabN_N_like"/>
    <property type="match status" value="1"/>
</dbReference>
<sequence>MITVVGLGSSDVDHMTVGVYRKLLQSDYVYLRTKDHPAVELLRKENIPFQSFDDYYIESETFEETYEKIVKELLKRGKDEGVIYAVPGSPLLYETTTELLLNNDEDVNVEIIGGQSFIDVCIEAVNIPVNEGFQILDASTLAEKDLNHHQHTLITQVYDQFSVSDAKLTLLEYYDPSTVVTLIIGAGSESETLITKPLEEIDYDVPNSNLMTMFVPKVESTDLDNRSVYYMREIYQVLVGENGCPWDKVQTHESLERFLIEESYEVIEAIEKEDDDLLVEELGDILLQVGLHAAIAERDGYFNFHDILESLNRKIVHRHPHVFGDAVVNNSDDLKEVWNAQKKKEGKTERVKYEKEYATKVLEWMKETIHNEKSLSEILEDTNETR</sequence>
<dbReference type="PANTHER" id="PTHR30522:SF0">
    <property type="entry name" value="NUCLEOSIDE TRIPHOSPHATE PYROPHOSPHOHYDROLASE"/>
    <property type="match status" value="1"/>
</dbReference>
<dbReference type="CDD" id="cd11528">
    <property type="entry name" value="NTP-PPase_MazG_Nterm"/>
    <property type="match status" value="1"/>
</dbReference>
<dbReference type="Proteomes" id="UP000579136">
    <property type="component" value="Unassembled WGS sequence"/>
</dbReference>
<dbReference type="GO" id="GO:0032259">
    <property type="term" value="P:methylation"/>
    <property type="evidence" value="ECO:0007669"/>
    <property type="project" value="UniProtKB-KW"/>
</dbReference>
<dbReference type="RefSeq" id="WP_183675396.1">
    <property type="nucleotide sequence ID" value="NZ_CBCRYX010000006.1"/>
</dbReference>
<protein>
    <submittedName>
        <fullName evidence="3">Tetrapyrrole methylase family protein/MazG family protein</fullName>
    </submittedName>
</protein>
<dbReference type="Pfam" id="PF03819">
    <property type="entry name" value="MazG"/>
    <property type="match status" value="1"/>
</dbReference>
<dbReference type="GO" id="GO:0046052">
    <property type="term" value="P:UTP catabolic process"/>
    <property type="evidence" value="ECO:0007669"/>
    <property type="project" value="TreeGrafter"/>
</dbReference>
<evidence type="ECO:0000259" key="2">
    <source>
        <dbReference type="Pfam" id="PF03819"/>
    </source>
</evidence>
<dbReference type="Pfam" id="PF00590">
    <property type="entry name" value="TP_methylase"/>
    <property type="match status" value="1"/>
</dbReference>